<name>A0A3M7I4U5_HORWE</name>
<dbReference type="EMBL" id="QWIT01000817">
    <property type="protein sequence ID" value="RMZ20365.1"/>
    <property type="molecule type" value="Genomic_DNA"/>
</dbReference>
<evidence type="ECO:0000256" key="4">
    <source>
        <dbReference type="ARBA" id="ARBA00022989"/>
    </source>
</evidence>
<evidence type="ECO:0000256" key="1">
    <source>
        <dbReference type="ARBA" id="ARBA00004141"/>
    </source>
</evidence>
<comment type="similarity">
    <text evidence="2">Belongs to the major facilitator superfamily. Sugar transporter (TC 2.A.1.1) family.</text>
</comment>
<reference evidence="8 9" key="1">
    <citation type="journal article" date="2018" name="BMC Genomics">
        <title>Genomic evidence for intraspecific hybridization in a clonal and extremely halotolerant yeast.</title>
        <authorList>
            <person name="Gostincar C."/>
            <person name="Stajich J.E."/>
            <person name="Zupancic J."/>
            <person name="Zalar P."/>
            <person name="Gunde-Cimerman N."/>
        </authorList>
    </citation>
    <scope>NUCLEOTIDE SEQUENCE [LARGE SCALE GENOMIC DNA]</scope>
    <source>
        <strain evidence="8 9">EXF-120</strain>
    </source>
</reference>
<dbReference type="PANTHER" id="PTHR48022">
    <property type="entry name" value="PLASTIDIC GLUCOSE TRANSPORTER 4"/>
    <property type="match status" value="1"/>
</dbReference>
<dbReference type="PANTHER" id="PTHR48022:SF53">
    <property type="entry name" value="ALPHA-GLUCOSIDE TRANSPORTER, PUTATIVE (AFU_ORTHOLOGUE AFUA_3G01700)-RELATED"/>
    <property type="match status" value="1"/>
</dbReference>
<dbReference type="InterPro" id="IPR050360">
    <property type="entry name" value="MFS_Sugar_Transporters"/>
</dbReference>
<dbReference type="GO" id="GO:0005351">
    <property type="term" value="F:carbohydrate:proton symporter activity"/>
    <property type="evidence" value="ECO:0007669"/>
    <property type="project" value="TreeGrafter"/>
</dbReference>
<dbReference type="GO" id="GO:0016020">
    <property type="term" value="C:membrane"/>
    <property type="evidence" value="ECO:0007669"/>
    <property type="project" value="UniProtKB-SubCell"/>
</dbReference>
<keyword evidence="3 6" id="KW-0812">Transmembrane</keyword>
<accession>A0A3M7I4U5</accession>
<dbReference type="Pfam" id="PF00083">
    <property type="entry name" value="Sugar_tr"/>
    <property type="match status" value="1"/>
</dbReference>
<dbReference type="Gene3D" id="1.20.1250.20">
    <property type="entry name" value="MFS general substrate transporter like domains"/>
    <property type="match status" value="1"/>
</dbReference>
<keyword evidence="4 6" id="KW-1133">Transmembrane helix</keyword>
<evidence type="ECO:0000313" key="8">
    <source>
        <dbReference type="EMBL" id="RMZ20365.1"/>
    </source>
</evidence>
<keyword evidence="5 6" id="KW-0472">Membrane</keyword>
<comment type="caution">
    <text evidence="8">The sequence shown here is derived from an EMBL/GenBank/DDBJ whole genome shotgun (WGS) entry which is preliminary data.</text>
</comment>
<evidence type="ECO:0000313" key="9">
    <source>
        <dbReference type="Proteomes" id="UP000281677"/>
    </source>
</evidence>
<protein>
    <recommendedName>
        <fullName evidence="7">Major facilitator superfamily (MFS) profile domain-containing protein</fullName>
    </recommendedName>
</protein>
<feature type="transmembrane region" description="Helical" evidence="6">
    <location>
        <begin position="163"/>
        <end position="186"/>
    </location>
</feature>
<evidence type="ECO:0000256" key="5">
    <source>
        <dbReference type="ARBA" id="ARBA00023136"/>
    </source>
</evidence>
<dbReference type="PROSITE" id="PS50850">
    <property type="entry name" value="MFS"/>
    <property type="match status" value="1"/>
</dbReference>
<evidence type="ECO:0000259" key="7">
    <source>
        <dbReference type="PROSITE" id="PS50850"/>
    </source>
</evidence>
<feature type="transmembrane region" description="Helical" evidence="6">
    <location>
        <begin position="55"/>
        <end position="72"/>
    </location>
</feature>
<dbReference type="SUPFAM" id="SSF103473">
    <property type="entry name" value="MFS general substrate transporter"/>
    <property type="match status" value="1"/>
</dbReference>
<comment type="subcellular location">
    <subcellularLocation>
        <location evidence="1">Membrane</location>
        <topology evidence="1">Multi-pass membrane protein</topology>
    </subcellularLocation>
</comment>
<gene>
    <name evidence="8" type="ORF">D0859_15626</name>
</gene>
<evidence type="ECO:0000256" key="6">
    <source>
        <dbReference type="SAM" id="Phobius"/>
    </source>
</evidence>
<organism evidence="8 9">
    <name type="scientific">Hortaea werneckii</name>
    <name type="common">Black yeast</name>
    <name type="synonym">Cladosporium werneckii</name>
    <dbReference type="NCBI Taxonomy" id="91943"/>
    <lineage>
        <taxon>Eukaryota</taxon>
        <taxon>Fungi</taxon>
        <taxon>Dikarya</taxon>
        <taxon>Ascomycota</taxon>
        <taxon>Pezizomycotina</taxon>
        <taxon>Dothideomycetes</taxon>
        <taxon>Dothideomycetidae</taxon>
        <taxon>Mycosphaerellales</taxon>
        <taxon>Teratosphaeriaceae</taxon>
        <taxon>Hortaea</taxon>
    </lineage>
</organism>
<sequence>MAADEKPANVEAAEKTAAVLHSEHGEERSQMELVQAYAAWNEEEVRMPKKQLFKQYWPGVTFSMLLSLALVMEGMDVGLINNFFGHPAYLQKFGWPDENGDMHIPAKWQGAIGAGQNCGQIVGLLLNGYLQARFGSRKVYMGGMVLMACTIFILFFSENVEMLLAGNIVCGIPWGIFQTLTTAYAAEICPK</sequence>
<feature type="transmembrane region" description="Helical" evidence="6">
    <location>
        <begin position="139"/>
        <end position="157"/>
    </location>
</feature>
<evidence type="ECO:0000256" key="3">
    <source>
        <dbReference type="ARBA" id="ARBA00022692"/>
    </source>
</evidence>
<dbReference type="InterPro" id="IPR005828">
    <property type="entry name" value="MFS_sugar_transport-like"/>
</dbReference>
<proteinExistence type="inferred from homology"/>
<dbReference type="AlphaFoldDB" id="A0A3M7I4U5"/>
<dbReference type="Proteomes" id="UP000281677">
    <property type="component" value="Unassembled WGS sequence"/>
</dbReference>
<evidence type="ECO:0000256" key="2">
    <source>
        <dbReference type="ARBA" id="ARBA00010992"/>
    </source>
</evidence>
<dbReference type="InterPro" id="IPR020846">
    <property type="entry name" value="MFS_dom"/>
</dbReference>
<dbReference type="InterPro" id="IPR036259">
    <property type="entry name" value="MFS_trans_sf"/>
</dbReference>
<dbReference type="OrthoDB" id="6612291at2759"/>
<feature type="domain" description="Major facilitator superfamily (MFS) profile" evidence="7">
    <location>
        <begin position="62"/>
        <end position="191"/>
    </location>
</feature>